<evidence type="ECO:0000256" key="4">
    <source>
        <dbReference type="ARBA" id="ARBA00022475"/>
    </source>
</evidence>
<protein>
    <submittedName>
        <fullName evidence="14">Uncharacterized protein</fullName>
    </submittedName>
</protein>
<keyword evidence="15" id="KW-1185">Reference proteome</keyword>
<keyword evidence="9" id="KW-1133">Transmembrane helix</keyword>
<evidence type="ECO:0000259" key="10">
    <source>
        <dbReference type="Pfam" id="PF25876"/>
    </source>
</evidence>
<dbReference type="AlphaFoldDB" id="A0A1Y2KYC9"/>
<dbReference type="InterPro" id="IPR058626">
    <property type="entry name" value="MdtA-like_b-barrel"/>
</dbReference>
<dbReference type="GO" id="GO:1990281">
    <property type="term" value="C:efflux pump complex"/>
    <property type="evidence" value="ECO:0007669"/>
    <property type="project" value="TreeGrafter"/>
</dbReference>
<dbReference type="STRING" id="1293891.TMES_14555"/>
<evidence type="ECO:0000313" key="15">
    <source>
        <dbReference type="Proteomes" id="UP000193391"/>
    </source>
</evidence>
<dbReference type="Pfam" id="PF25944">
    <property type="entry name" value="Beta-barrel_RND"/>
    <property type="match status" value="1"/>
</dbReference>
<dbReference type="RefSeq" id="WP_085583814.1">
    <property type="nucleotide sequence ID" value="NZ_JFKA01000006.1"/>
</dbReference>
<dbReference type="Gene3D" id="2.40.30.170">
    <property type="match status" value="1"/>
</dbReference>
<evidence type="ECO:0000313" key="14">
    <source>
        <dbReference type="EMBL" id="OSQ37430.1"/>
    </source>
</evidence>
<evidence type="ECO:0000256" key="8">
    <source>
        <dbReference type="SAM" id="Coils"/>
    </source>
</evidence>
<dbReference type="InterPro" id="IPR058624">
    <property type="entry name" value="MdtA-like_HH"/>
</dbReference>
<dbReference type="GO" id="GO:1990961">
    <property type="term" value="P:xenobiotic detoxification by transmembrane export across the plasma membrane"/>
    <property type="evidence" value="ECO:0007669"/>
    <property type="project" value="InterPro"/>
</dbReference>
<comment type="caution">
    <text evidence="14">The sequence shown here is derived from an EMBL/GenBank/DDBJ whole genome shotgun (WGS) entry which is preliminary data.</text>
</comment>
<keyword evidence="5" id="KW-0997">Cell inner membrane</keyword>
<evidence type="ECO:0000256" key="6">
    <source>
        <dbReference type="ARBA" id="ARBA00023054"/>
    </source>
</evidence>
<dbReference type="Gene3D" id="2.40.420.20">
    <property type="match status" value="1"/>
</dbReference>
<organism evidence="14 15">
    <name type="scientific">Thalassospira mesophila</name>
    <dbReference type="NCBI Taxonomy" id="1293891"/>
    <lineage>
        <taxon>Bacteria</taxon>
        <taxon>Pseudomonadati</taxon>
        <taxon>Pseudomonadota</taxon>
        <taxon>Alphaproteobacteria</taxon>
        <taxon>Rhodospirillales</taxon>
        <taxon>Thalassospiraceae</taxon>
        <taxon>Thalassospira</taxon>
    </lineage>
</organism>
<feature type="domain" description="Multidrug resistance protein MdtA-like beta-barrel" evidence="12">
    <location>
        <begin position="224"/>
        <end position="309"/>
    </location>
</feature>
<dbReference type="GO" id="GO:0019898">
    <property type="term" value="C:extrinsic component of membrane"/>
    <property type="evidence" value="ECO:0007669"/>
    <property type="project" value="InterPro"/>
</dbReference>
<proteinExistence type="inferred from homology"/>
<dbReference type="InterPro" id="IPR058625">
    <property type="entry name" value="MdtA-like_BSH"/>
</dbReference>
<dbReference type="Gene3D" id="2.40.50.100">
    <property type="match status" value="1"/>
</dbReference>
<dbReference type="OrthoDB" id="9791520at2"/>
<dbReference type="EMBL" id="JFKA01000006">
    <property type="protein sequence ID" value="OSQ37430.1"/>
    <property type="molecule type" value="Genomic_DNA"/>
</dbReference>
<keyword evidence="3" id="KW-0813">Transport</keyword>
<evidence type="ECO:0000259" key="12">
    <source>
        <dbReference type="Pfam" id="PF25944"/>
    </source>
</evidence>
<accession>A0A1Y2KYC9</accession>
<dbReference type="SUPFAM" id="SSF111369">
    <property type="entry name" value="HlyD-like secretion proteins"/>
    <property type="match status" value="1"/>
</dbReference>
<evidence type="ECO:0000256" key="7">
    <source>
        <dbReference type="ARBA" id="ARBA00023136"/>
    </source>
</evidence>
<feature type="transmembrane region" description="Helical" evidence="9">
    <location>
        <begin position="5"/>
        <end position="24"/>
    </location>
</feature>
<name>A0A1Y2KYC9_9PROT</name>
<evidence type="ECO:0000256" key="5">
    <source>
        <dbReference type="ARBA" id="ARBA00022519"/>
    </source>
</evidence>
<reference evidence="14 15" key="1">
    <citation type="submission" date="2014-03" db="EMBL/GenBank/DDBJ databases">
        <title>The draft genome sequence of Thalassospira mesophila JCM 18969.</title>
        <authorList>
            <person name="Lai Q."/>
            <person name="Shao Z."/>
        </authorList>
    </citation>
    <scope>NUCLEOTIDE SEQUENCE [LARGE SCALE GENOMIC DNA]</scope>
    <source>
        <strain evidence="14 15">JCM 18969</strain>
    </source>
</reference>
<evidence type="ECO:0000259" key="11">
    <source>
        <dbReference type="Pfam" id="PF25917"/>
    </source>
</evidence>
<comment type="similarity">
    <text evidence="2">Belongs to the membrane fusion protein (MFP) (TC 8.A.1) family.</text>
</comment>
<feature type="coiled-coil region" evidence="8">
    <location>
        <begin position="103"/>
        <end position="182"/>
    </location>
</feature>
<dbReference type="PANTHER" id="PTHR30469">
    <property type="entry name" value="MULTIDRUG RESISTANCE PROTEIN MDTA"/>
    <property type="match status" value="1"/>
</dbReference>
<dbReference type="Gene3D" id="6.10.140.1990">
    <property type="match status" value="1"/>
</dbReference>
<sequence length="398" mass="42505">MKKLLAHRTTIIVIIILLTAGGWFGRDYLFPPETAPGYVTAKVTRGDLESTVLASGALESYQLVSVGAQVSGQIQKLHVALGDVIKQGDLIAEIDPSTQQNALSDAKANLANIQAQLASKKATLRQAQQAYERQQKMRRLDASPQEDLETATATLAVTKAEINALNAEIDQAKIAVDTAQIDLGYTEIKAPMDGTVVSLPVKVGQTVNAVQTTPTIIKLAQLDTMTVKAEISEADVIRVKPGQNVYFTILGDPDTKYHATLRAIEPAPDEIDDNDDGIADDEAVYYNALFDVPNPDGILRIAMTTEVTIILKSVKDALIIPSSALISGQDDKQYVQIEDTTGDGKTVVKQVPVTVGLNTNVKAEITSGVAEGDNVVIGAASGVVIDSSGIRRPRGMMF</sequence>
<dbReference type="GO" id="GO:1990195">
    <property type="term" value="C:macrolide transmembrane transporter complex"/>
    <property type="evidence" value="ECO:0007669"/>
    <property type="project" value="InterPro"/>
</dbReference>
<evidence type="ECO:0000256" key="2">
    <source>
        <dbReference type="ARBA" id="ARBA00009477"/>
    </source>
</evidence>
<dbReference type="Proteomes" id="UP000193391">
    <property type="component" value="Unassembled WGS sequence"/>
</dbReference>
<feature type="domain" description="Multidrug resistance protein MdtA-like C-terminal permuted SH3" evidence="13">
    <location>
        <begin position="316"/>
        <end position="378"/>
    </location>
</feature>
<evidence type="ECO:0000256" key="9">
    <source>
        <dbReference type="SAM" id="Phobius"/>
    </source>
</evidence>
<dbReference type="InterPro" id="IPR006143">
    <property type="entry name" value="RND_pump_MFP"/>
</dbReference>
<evidence type="ECO:0000256" key="3">
    <source>
        <dbReference type="ARBA" id="ARBA00022448"/>
    </source>
</evidence>
<evidence type="ECO:0000259" key="13">
    <source>
        <dbReference type="Pfam" id="PF25967"/>
    </source>
</evidence>
<dbReference type="Pfam" id="PF25876">
    <property type="entry name" value="HH_MFP_RND"/>
    <property type="match status" value="1"/>
</dbReference>
<dbReference type="NCBIfam" id="TIGR01730">
    <property type="entry name" value="RND_mfp"/>
    <property type="match status" value="1"/>
</dbReference>
<gene>
    <name evidence="14" type="ORF">TMES_14555</name>
</gene>
<dbReference type="Pfam" id="PF25967">
    <property type="entry name" value="RND-MFP_C"/>
    <property type="match status" value="1"/>
</dbReference>
<keyword evidence="4" id="KW-1003">Cell membrane</keyword>
<evidence type="ECO:0000256" key="1">
    <source>
        <dbReference type="ARBA" id="ARBA00004236"/>
    </source>
</evidence>
<comment type="subcellular location">
    <subcellularLocation>
        <location evidence="1">Cell membrane</location>
    </subcellularLocation>
</comment>
<feature type="domain" description="Multidrug resistance protein MdtA-like alpha-helical hairpin" evidence="10">
    <location>
        <begin position="110"/>
        <end position="186"/>
    </location>
</feature>
<keyword evidence="6 8" id="KW-0175">Coiled coil</keyword>
<dbReference type="PANTHER" id="PTHR30469:SF33">
    <property type="entry name" value="SLR1207 PROTEIN"/>
    <property type="match status" value="1"/>
</dbReference>
<dbReference type="InterPro" id="IPR058627">
    <property type="entry name" value="MdtA-like_C"/>
</dbReference>
<keyword evidence="7 9" id="KW-0472">Membrane</keyword>
<dbReference type="Pfam" id="PF25917">
    <property type="entry name" value="BSH_RND"/>
    <property type="match status" value="1"/>
</dbReference>
<keyword evidence="9" id="KW-0812">Transmembrane</keyword>
<feature type="domain" description="Multidrug resistance protein MdtA-like barrel-sandwich hybrid" evidence="11">
    <location>
        <begin position="64"/>
        <end position="217"/>
    </location>
</feature>
<dbReference type="GO" id="GO:0015562">
    <property type="term" value="F:efflux transmembrane transporter activity"/>
    <property type="evidence" value="ECO:0007669"/>
    <property type="project" value="TreeGrafter"/>
</dbReference>
<dbReference type="InterPro" id="IPR030190">
    <property type="entry name" value="MacA_alpha-hairpin_sf"/>
</dbReference>
<dbReference type="GO" id="GO:0030313">
    <property type="term" value="C:cell envelope"/>
    <property type="evidence" value="ECO:0007669"/>
    <property type="project" value="UniProtKB-SubCell"/>
</dbReference>